<dbReference type="EMBL" id="JANLCK010000007">
    <property type="protein sequence ID" value="MCS5726932.1"/>
    <property type="molecule type" value="Genomic_DNA"/>
</dbReference>
<evidence type="ECO:0000259" key="5">
    <source>
        <dbReference type="PROSITE" id="PS51078"/>
    </source>
</evidence>
<reference evidence="6" key="1">
    <citation type="submission" date="2022-08" db="EMBL/GenBank/DDBJ databases">
        <authorList>
            <person name="Deng Y."/>
            <person name="Han X.-F."/>
            <person name="Zhang Y.-Q."/>
        </authorList>
    </citation>
    <scope>NUCLEOTIDE SEQUENCE</scope>
    <source>
        <strain evidence="6">CPCC 203407</strain>
    </source>
</reference>
<dbReference type="GO" id="GO:0003677">
    <property type="term" value="F:DNA binding"/>
    <property type="evidence" value="ECO:0007669"/>
    <property type="project" value="UniProtKB-KW"/>
</dbReference>
<dbReference type="PROSITE" id="PS51077">
    <property type="entry name" value="HTH_ICLR"/>
    <property type="match status" value="1"/>
</dbReference>
<feature type="domain" description="HTH iclR-type" evidence="4">
    <location>
        <begin position="5"/>
        <end position="65"/>
    </location>
</feature>
<dbReference type="Gene3D" id="1.10.10.10">
    <property type="entry name" value="Winged helix-like DNA-binding domain superfamily/Winged helix DNA-binding domain"/>
    <property type="match status" value="1"/>
</dbReference>
<dbReference type="PANTHER" id="PTHR30136:SF24">
    <property type="entry name" value="HTH-TYPE TRANSCRIPTIONAL REPRESSOR ALLR"/>
    <property type="match status" value="1"/>
</dbReference>
<gene>
    <name evidence="6" type="ORF">N1028_13610</name>
</gene>
<proteinExistence type="predicted"/>
<dbReference type="RefSeq" id="WP_259529859.1">
    <property type="nucleotide sequence ID" value="NZ_JANLCK010000007.1"/>
</dbReference>
<evidence type="ECO:0000313" key="6">
    <source>
        <dbReference type="EMBL" id="MCS5726932.1"/>
    </source>
</evidence>
<keyword evidence="2" id="KW-0238">DNA-binding</keyword>
<keyword evidence="3" id="KW-0804">Transcription</keyword>
<organism evidence="6 7">
    <name type="scientific">Herbiconiux oxytropis</name>
    <dbReference type="NCBI Taxonomy" id="2970915"/>
    <lineage>
        <taxon>Bacteria</taxon>
        <taxon>Bacillati</taxon>
        <taxon>Actinomycetota</taxon>
        <taxon>Actinomycetes</taxon>
        <taxon>Micrococcales</taxon>
        <taxon>Microbacteriaceae</taxon>
        <taxon>Herbiconiux</taxon>
    </lineage>
</organism>
<dbReference type="GO" id="GO:0003700">
    <property type="term" value="F:DNA-binding transcription factor activity"/>
    <property type="evidence" value="ECO:0007669"/>
    <property type="project" value="TreeGrafter"/>
</dbReference>
<evidence type="ECO:0000259" key="4">
    <source>
        <dbReference type="PROSITE" id="PS51077"/>
    </source>
</evidence>
<keyword evidence="1" id="KW-0805">Transcription regulation</keyword>
<evidence type="ECO:0000313" key="7">
    <source>
        <dbReference type="Proteomes" id="UP001165587"/>
    </source>
</evidence>
<dbReference type="InterPro" id="IPR050707">
    <property type="entry name" value="HTH_MetabolicPath_Reg"/>
</dbReference>
<evidence type="ECO:0000256" key="1">
    <source>
        <dbReference type="ARBA" id="ARBA00023015"/>
    </source>
</evidence>
<dbReference type="SUPFAM" id="SSF55781">
    <property type="entry name" value="GAF domain-like"/>
    <property type="match status" value="1"/>
</dbReference>
<dbReference type="AlphaFoldDB" id="A0AA41XFA3"/>
<dbReference type="Proteomes" id="UP001165587">
    <property type="component" value="Unassembled WGS sequence"/>
</dbReference>
<keyword evidence="7" id="KW-1185">Reference proteome</keyword>
<evidence type="ECO:0000256" key="3">
    <source>
        <dbReference type="ARBA" id="ARBA00023163"/>
    </source>
</evidence>
<dbReference type="SMART" id="SM00346">
    <property type="entry name" value="HTH_ICLR"/>
    <property type="match status" value="1"/>
</dbReference>
<dbReference type="Pfam" id="PF09339">
    <property type="entry name" value="HTH_IclR"/>
    <property type="match status" value="1"/>
</dbReference>
<evidence type="ECO:0000256" key="2">
    <source>
        <dbReference type="ARBA" id="ARBA00023125"/>
    </source>
</evidence>
<accession>A0AA41XFA3</accession>
<dbReference type="Gene3D" id="3.30.450.40">
    <property type="match status" value="1"/>
</dbReference>
<dbReference type="InterPro" id="IPR029016">
    <property type="entry name" value="GAF-like_dom_sf"/>
</dbReference>
<dbReference type="GO" id="GO:0045892">
    <property type="term" value="P:negative regulation of DNA-templated transcription"/>
    <property type="evidence" value="ECO:0007669"/>
    <property type="project" value="TreeGrafter"/>
</dbReference>
<dbReference type="SUPFAM" id="SSF46785">
    <property type="entry name" value="Winged helix' DNA-binding domain"/>
    <property type="match status" value="1"/>
</dbReference>
<dbReference type="PANTHER" id="PTHR30136">
    <property type="entry name" value="HELIX-TURN-HELIX TRANSCRIPTIONAL REGULATOR, ICLR FAMILY"/>
    <property type="match status" value="1"/>
</dbReference>
<comment type="caution">
    <text evidence="6">The sequence shown here is derived from an EMBL/GenBank/DDBJ whole genome shotgun (WGS) entry which is preliminary data.</text>
</comment>
<dbReference type="InterPro" id="IPR014757">
    <property type="entry name" value="Tscrpt_reg_IclR_C"/>
</dbReference>
<name>A0AA41XFA3_9MICO</name>
<dbReference type="PROSITE" id="PS51078">
    <property type="entry name" value="ICLR_ED"/>
    <property type="match status" value="1"/>
</dbReference>
<dbReference type="Pfam" id="PF01614">
    <property type="entry name" value="IclR_C"/>
    <property type="match status" value="1"/>
</dbReference>
<dbReference type="InterPro" id="IPR005471">
    <property type="entry name" value="Tscrpt_reg_IclR_N"/>
</dbReference>
<feature type="domain" description="IclR-ED" evidence="5">
    <location>
        <begin position="66"/>
        <end position="249"/>
    </location>
</feature>
<protein>
    <submittedName>
        <fullName evidence="6">IclR family transcriptional regulator</fullName>
    </submittedName>
</protein>
<sequence length="249" mass="27174">MVTTIQSVERAARILLFVADNGGVQAAAIAAHCELTTPTAHHLLSTLVQEGLLRKDSARRYELGSASERISEGVARQLRPPGELRHALSELARRTGESCYLTAWRGDRIRVIAVVEGEHAVRVAGLEVGYSDDIHARVGARVMLAHADADLRDWALSGYEYTPLTPNTVTNRAELDEELDRIRATGVAHDREELRLGVRSISAPVWLDGRVRAALSLTAPSDRFQAHEETYEAELLGCASLGHPSAQTT</sequence>
<dbReference type="InterPro" id="IPR036390">
    <property type="entry name" value="WH_DNA-bd_sf"/>
</dbReference>
<dbReference type="InterPro" id="IPR036388">
    <property type="entry name" value="WH-like_DNA-bd_sf"/>
</dbReference>